<evidence type="ECO:0000259" key="5">
    <source>
        <dbReference type="PROSITE" id="PS50949"/>
    </source>
</evidence>
<dbReference type="PRINTS" id="PR00035">
    <property type="entry name" value="HTHGNTR"/>
</dbReference>
<dbReference type="InterPro" id="IPR011711">
    <property type="entry name" value="GntR_C"/>
</dbReference>
<dbReference type="SUPFAM" id="SSF46785">
    <property type="entry name" value="Winged helix' DNA-binding domain"/>
    <property type="match status" value="1"/>
</dbReference>
<feature type="region of interest" description="Disordered" evidence="4">
    <location>
        <begin position="227"/>
        <end position="258"/>
    </location>
</feature>
<dbReference type="PANTHER" id="PTHR43537:SF45">
    <property type="entry name" value="GNTR FAMILY REGULATORY PROTEIN"/>
    <property type="match status" value="1"/>
</dbReference>
<dbReference type="SMART" id="SM00345">
    <property type="entry name" value="HTH_GNTR"/>
    <property type="match status" value="1"/>
</dbReference>
<dbReference type="Gene3D" id="1.10.10.10">
    <property type="entry name" value="Winged helix-like DNA-binding domain superfamily/Winged helix DNA-binding domain"/>
    <property type="match status" value="1"/>
</dbReference>
<keyword evidence="3" id="KW-0804">Transcription</keyword>
<dbReference type="Pfam" id="PF07729">
    <property type="entry name" value="FCD"/>
    <property type="match status" value="1"/>
</dbReference>
<dbReference type="SUPFAM" id="SSF48008">
    <property type="entry name" value="GntR ligand-binding domain-like"/>
    <property type="match status" value="1"/>
</dbReference>
<dbReference type="Pfam" id="PF00392">
    <property type="entry name" value="GntR"/>
    <property type="match status" value="1"/>
</dbReference>
<keyword evidence="7" id="KW-1185">Reference proteome</keyword>
<evidence type="ECO:0000256" key="1">
    <source>
        <dbReference type="ARBA" id="ARBA00023015"/>
    </source>
</evidence>
<keyword evidence="1" id="KW-0805">Transcription regulation</keyword>
<dbReference type="EMBL" id="JAVREK010000016">
    <property type="protein sequence ID" value="MDT0303584.1"/>
    <property type="molecule type" value="Genomic_DNA"/>
</dbReference>
<dbReference type="Proteomes" id="UP001183226">
    <property type="component" value="Unassembled WGS sequence"/>
</dbReference>
<keyword evidence="2" id="KW-0238">DNA-binding</keyword>
<dbReference type="InterPro" id="IPR000524">
    <property type="entry name" value="Tscrpt_reg_HTH_GntR"/>
</dbReference>
<feature type="compositionally biased region" description="Acidic residues" evidence="4">
    <location>
        <begin position="234"/>
        <end position="245"/>
    </location>
</feature>
<evidence type="ECO:0000313" key="7">
    <source>
        <dbReference type="Proteomes" id="UP001183226"/>
    </source>
</evidence>
<evidence type="ECO:0000256" key="4">
    <source>
        <dbReference type="SAM" id="MobiDB-lite"/>
    </source>
</evidence>
<evidence type="ECO:0000313" key="6">
    <source>
        <dbReference type="EMBL" id="MDT0303584.1"/>
    </source>
</evidence>
<dbReference type="PROSITE" id="PS50949">
    <property type="entry name" value="HTH_GNTR"/>
    <property type="match status" value="1"/>
</dbReference>
<dbReference type="InterPro" id="IPR036388">
    <property type="entry name" value="WH-like_DNA-bd_sf"/>
</dbReference>
<feature type="domain" description="HTH gntR-type" evidence="5">
    <location>
        <begin position="19"/>
        <end position="86"/>
    </location>
</feature>
<dbReference type="CDD" id="cd07377">
    <property type="entry name" value="WHTH_GntR"/>
    <property type="match status" value="1"/>
</dbReference>
<dbReference type="PANTHER" id="PTHR43537">
    <property type="entry name" value="TRANSCRIPTIONAL REGULATOR, GNTR FAMILY"/>
    <property type="match status" value="1"/>
</dbReference>
<proteinExistence type="predicted"/>
<sequence length="258" mass="28182">MTSSHLDKGVLANPVQRPAPLRDSVYETLLELITRRRLPPGRHLVENELAEQLGVSRQPVREALQRLSNEGWVDLRPGYGAFVHQPSESEADQLLAVRSLLETEAARLAAGAATPEGVERLREQWRAGIEGLERGDTDAMVDSNAALHHGIVEIAGNQVLEGLAGQVARRVRWYHGFVVQQRGRESWKEHEAIIEAIEAGDQERAAALMHEHTEATRLAYHDQALEGGDGLEGLAEDNEDAEAAESETAGAAGHRSAV</sequence>
<dbReference type="SMART" id="SM00895">
    <property type="entry name" value="FCD"/>
    <property type="match status" value="1"/>
</dbReference>
<dbReference type="InterPro" id="IPR008920">
    <property type="entry name" value="TF_FadR/GntR_C"/>
</dbReference>
<protein>
    <submittedName>
        <fullName evidence="6">GntR family transcriptional regulator</fullName>
    </submittedName>
</protein>
<dbReference type="Gene3D" id="1.20.120.530">
    <property type="entry name" value="GntR ligand-binding domain-like"/>
    <property type="match status" value="1"/>
</dbReference>
<reference evidence="7" key="1">
    <citation type="submission" date="2023-07" db="EMBL/GenBank/DDBJ databases">
        <title>30 novel species of actinomycetes from the DSMZ collection.</title>
        <authorList>
            <person name="Nouioui I."/>
        </authorList>
    </citation>
    <scope>NUCLEOTIDE SEQUENCE [LARGE SCALE GENOMIC DNA]</scope>
    <source>
        <strain evidence="7">DSM 45055</strain>
    </source>
</reference>
<organism evidence="6 7">
    <name type="scientific">Streptomonospora wellingtoniae</name>
    <dbReference type="NCBI Taxonomy" id="3075544"/>
    <lineage>
        <taxon>Bacteria</taxon>
        <taxon>Bacillati</taxon>
        <taxon>Actinomycetota</taxon>
        <taxon>Actinomycetes</taxon>
        <taxon>Streptosporangiales</taxon>
        <taxon>Nocardiopsidaceae</taxon>
        <taxon>Streptomonospora</taxon>
    </lineage>
</organism>
<evidence type="ECO:0000256" key="2">
    <source>
        <dbReference type="ARBA" id="ARBA00023125"/>
    </source>
</evidence>
<gene>
    <name evidence="6" type="ORF">RM446_15810</name>
</gene>
<name>A0ABU2KWC1_9ACTN</name>
<dbReference type="InterPro" id="IPR036390">
    <property type="entry name" value="WH_DNA-bd_sf"/>
</dbReference>
<accession>A0ABU2KWC1</accession>
<dbReference type="RefSeq" id="WP_311546071.1">
    <property type="nucleotide sequence ID" value="NZ_JAVREK010000016.1"/>
</dbReference>
<feature type="compositionally biased region" description="Low complexity" evidence="4">
    <location>
        <begin position="246"/>
        <end position="258"/>
    </location>
</feature>
<evidence type="ECO:0000256" key="3">
    <source>
        <dbReference type="ARBA" id="ARBA00023163"/>
    </source>
</evidence>
<comment type="caution">
    <text evidence="6">The sequence shown here is derived from an EMBL/GenBank/DDBJ whole genome shotgun (WGS) entry which is preliminary data.</text>
</comment>